<dbReference type="InterPro" id="IPR038606">
    <property type="entry name" value="To_sf"/>
</dbReference>
<sequence length="172" mass="20165">DRFSRCDLTSTDIDICLKDAFNDMRSFFKEARSNVGLYTMYFYSYLGLPEYGVGSFDPFYIDEIVQRRRFPFARYKLTLKNVTESGWTTSLVTGVRNLGISFFVHTLDLLGQTFPIMKSTSLSFSRIKRLDGWYEIEGTFFGQEVHNRGSWNLSLFDYSQTLTISRKPRRRL</sequence>
<name>A0ABQ9JGD4_9CUCU</name>
<accession>A0ABQ9JGD4</accession>
<organism evidence="1 2">
    <name type="scientific">Molorchus minor</name>
    <dbReference type="NCBI Taxonomy" id="1323400"/>
    <lineage>
        <taxon>Eukaryota</taxon>
        <taxon>Metazoa</taxon>
        <taxon>Ecdysozoa</taxon>
        <taxon>Arthropoda</taxon>
        <taxon>Hexapoda</taxon>
        <taxon>Insecta</taxon>
        <taxon>Pterygota</taxon>
        <taxon>Neoptera</taxon>
        <taxon>Endopterygota</taxon>
        <taxon>Coleoptera</taxon>
        <taxon>Polyphaga</taxon>
        <taxon>Cucujiformia</taxon>
        <taxon>Chrysomeloidea</taxon>
        <taxon>Cerambycidae</taxon>
        <taxon>Lamiinae</taxon>
        <taxon>Monochamini</taxon>
        <taxon>Molorchus</taxon>
    </lineage>
</organism>
<dbReference type="Proteomes" id="UP001162164">
    <property type="component" value="Unassembled WGS sequence"/>
</dbReference>
<feature type="non-terminal residue" evidence="1">
    <location>
        <position position="1"/>
    </location>
</feature>
<dbReference type="InterPro" id="IPR010562">
    <property type="entry name" value="Haemolymph_juvenile_hormone-bd"/>
</dbReference>
<evidence type="ECO:0000313" key="2">
    <source>
        <dbReference type="Proteomes" id="UP001162164"/>
    </source>
</evidence>
<proteinExistence type="predicted"/>
<gene>
    <name evidence="1" type="ORF">NQ317_004677</name>
</gene>
<keyword evidence="2" id="KW-1185">Reference proteome</keyword>
<evidence type="ECO:0000313" key="1">
    <source>
        <dbReference type="EMBL" id="KAJ8976659.1"/>
    </source>
</evidence>
<protein>
    <submittedName>
        <fullName evidence="1">Uncharacterized protein</fullName>
    </submittedName>
</protein>
<dbReference type="Pfam" id="PF06585">
    <property type="entry name" value="JHBP"/>
    <property type="match status" value="1"/>
</dbReference>
<reference evidence="1" key="1">
    <citation type="journal article" date="2023" name="Insect Mol. Biol.">
        <title>Genome sequencing provides insights into the evolution of gene families encoding plant cell wall-degrading enzymes in longhorned beetles.</title>
        <authorList>
            <person name="Shin N.R."/>
            <person name="Okamura Y."/>
            <person name="Kirsch R."/>
            <person name="Pauchet Y."/>
        </authorList>
    </citation>
    <scope>NUCLEOTIDE SEQUENCE</scope>
    <source>
        <strain evidence="1">MMC_N1</strain>
    </source>
</reference>
<comment type="caution">
    <text evidence="1">The sequence shown here is derived from an EMBL/GenBank/DDBJ whole genome shotgun (WGS) entry which is preliminary data.</text>
</comment>
<dbReference type="Gene3D" id="3.15.10.30">
    <property type="entry name" value="Haemolymph juvenile hormone binding protein"/>
    <property type="match status" value="1"/>
</dbReference>
<dbReference type="EMBL" id="JAPWTJ010000643">
    <property type="protein sequence ID" value="KAJ8976659.1"/>
    <property type="molecule type" value="Genomic_DNA"/>
</dbReference>